<keyword evidence="6" id="KW-0503">Monooxygenase</keyword>
<dbReference type="Proteomes" id="UP000829685">
    <property type="component" value="Unassembled WGS sequence"/>
</dbReference>
<evidence type="ECO:0000259" key="7">
    <source>
        <dbReference type="Pfam" id="PF01494"/>
    </source>
</evidence>
<dbReference type="InterPro" id="IPR050493">
    <property type="entry name" value="FAD-dep_Monooxygenase_BioMet"/>
</dbReference>
<evidence type="ECO:0000256" key="6">
    <source>
        <dbReference type="ARBA" id="ARBA00023033"/>
    </source>
</evidence>
<name>A0A9P9WN35_9PEZI</name>
<dbReference type="GO" id="GO:0071949">
    <property type="term" value="F:FAD binding"/>
    <property type="evidence" value="ECO:0007669"/>
    <property type="project" value="InterPro"/>
</dbReference>
<evidence type="ECO:0000313" key="9">
    <source>
        <dbReference type="Proteomes" id="UP000829685"/>
    </source>
</evidence>
<comment type="pathway">
    <text evidence="1">Secondary metabolite biosynthesis.</text>
</comment>
<dbReference type="AlphaFoldDB" id="A0A9P9WN35"/>
<evidence type="ECO:0000256" key="2">
    <source>
        <dbReference type="ARBA" id="ARBA00007992"/>
    </source>
</evidence>
<sequence>MPAAILPALTSAPISVSVLTNGEPNQHTYSSLQFTTTSYPSNCLHFLRPEQKIAEPTRLLDSVQAKCKLKVVIVGAGLGGLATAIALRLKGHDVTVFEQAPQLLEIGAGIQIPPNSGKLLKRMGIMKHLENQTVQPERISFRRWQCGKLIGITEFSPEFTAQFEAPYYVVHRAHLHSAFFERATELGIKTRLNSRVATYNEDKATVTLADGSLIQGDLIVAADGIKSLARGLVSPGVHSVPKYTNFAVYRSVVDVEKIKAIPEIAWILEKPGLNIWVGENRHVMTYTIAAGQSFNMVLSHLDTSDPSTWGKLDVLSGMRKAFEGWDPHLTTIIGLIEETVKWPLMDLGALDNWIGPASKLIVVGDAAHAMVPYMSQGAAMAVEDAVGLAVCLNRIQSAQELKFALRVFQSERIKRTAPMQEASLINAMLFHFKDGKEQEARDAAMRAEVEGKHYLSTPNQWSDPVTQWWAYGYDAEAAMEARWDSAVHHLMVENWKSIA</sequence>
<dbReference type="FunFam" id="3.50.50.60:FF:000115">
    <property type="entry name" value="Salicylate hydroxylase, putative"/>
    <property type="match status" value="1"/>
</dbReference>
<keyword evidence="3" id="KW-0285">Flavoprotein</keyword>
<dbReference type="EMBL" id="JAFIMR010000012">
    <property type="protein sequence ID" value="KAI1871765.1"/>
    <property type="molecule type" value="Genomic_DNA"/>
</dbReference>
<proteinExistence type="inferred from homology"/>
<keyword evidence="9" id="KW-1185">Reference proteome</keyword>
<evidence type="ECO:0000256" key="4">
    <source>
        <dbReference type="ARBA" id="ARBA00022827"/>
    </source>
</evidence>
<organism evidence="8 9">
    <name type="scientific">Neoarthrinium moseri</name>
    <dbReference type="NCBI Taxonomy" id="1658444"/>
    <lineage>
        <taxon>Eukaryota</taxon>
        <taxon>Fungi</taxon>
        <taxon>Dikarya</taxon>
        <taxon>Ascomycota</taxon>
        <taxon>Pezizomycotina</taxon>
        <taxon>Sordariomycetes</taxon>
        <taxon>Xylariomycetidae</taxon>
        <taxon>Amphisphaeriales</taxon>
        <taxon>Apiosporaceae</taxon>
        <taxon>Neoarthrinium</taxon>
    </lineage>
</organism>
<reference evidence="8" key="1">
    <citation type="submission" date="2021-03" db="EMBL/GenBank/DDBJ databases">
        <title>Revisited historic fungal species revealed as producer of novel bioactive compounds through whole genome sequencing and comparative genomics.</title>
        <authorList>
            <person name="Vignolle G.A."/>
            <person name="Hochenegger N."/>
            <person name="Mach R.L."/>
            <person name="Mach-Aigner A.R."/>
            <person name="Javad Rahimi M."/>
            <person name="Salim K.A."/>
            <person name="Chan C.M."/>
            <person name="Lim L.B.L."/>
            <person name="Cai F."/>
            <person name="Druzhinina I.S."/>
            <person name="U'Ren J.M."/>
            <person name="Derntl C."/>
        </authorList>
    </citation>
    <scope>NUCLEOTIDE SEQUENCE</scope>
    <source>
        <strain evidence="8">TUCIM 5799</strain>
    </source>
</reference>
<dbReference type="SUPFAM" id="SSF54373">
    <property type="entry name" value="FAD-linked reductases, C-terminal domain"/>
    <property type="match status" value="1"/>
</dbReference>
<comment type="similarity">
    <text evidence="2">Belongs to the paxM FAD-dependent monooxygenase family.</text>
</comment>
<keyword evidence="5" id="KW-0560">Oxidoreductase</keyword>
<comment type="caution">
    <text evidence="8">The sequence shown here is derived from an EMBL/GenBank/DDBJ whole genome shotgun (WGS) entry which is preliminary data.</text>
</comment>
<evidence type="ECO:0000256" key="5">
    <source>
        <dbReference type="ARBA" id="ARBA00023002"/>
    </source>
</evidence>
<accession>A0A9P9WN35</accession>
<evidence type="ECO:0000256" key="1">
    <source>
        <dbReference type="ARBA" id="ARBA00005179"/>
    </source>
</evidence>
<dbReference type="PANTHER" id="PTHR13789:SF306">
    <property type="entry name" value="HYDROXYLASE, PUTATIVE-RELATED"/>
    <property type="match status" value="1"/>
</dbReference>
<evidence type="ECO:0000313" key="8">
    <source>
        <dbReference type="EMBL" id="KAI1871765.1"/>
    </source>
</evidence>
<dbReference type="PRINTS" id="PR00420">
    <property type="entry name" value="RNGMNOXGNASE"/>
</dbReference>
<dbReference type="InterPro" id="IPR002938">
    <property type="entry name" value="FAD-bd"/>
</dbReference>
<keyword evidence="4" id="KW-0274">FAD</keyword>
<gene>
    <name evidence="8" type="ORF">JX265_005751</name>
</gene>
<protein>
    <recommendedName>
        <fullName evidence="7">FAD-binding domain-containing protein</fullName>
    </recommendedName>
</protein>
<feature type="domain" description="FAD-binding" evidence="7">
    <location>
        <begin position="69"/>
        <end position="397"/>
    </location>
</feature>
<dbReference type="PANTHER" id="PTHR13789">
    <property type="entry name" value="MONOOXYGENASE"/>
    <property type="match status" value="1"/>
</dbReference>
<dbReference type="Gene3D" id="3.50.50.60">
    <property type="entry name" value="FAD/NAD(P)-binding domain"/>
    <property type="match status" value="1"/>
</dbReference>
<dbReference type="InterPro" id="IPR036188">
    <property type="entry name" value="FAD/NAD-bd_sf"/>
</dbReference>
<evidence type="ECO:0000256" key="3">
    <source>
        <dbReference type="ARBA" id="ARBA00022630"/>
    </source>
</evidence>
<dbReference type="SUPFAM" id="SSF51905">
    <property type="entry name" value="FAD/NAD(P)-binding domain"/>
    <property type="match status" value="1"/>
</dbReference>
<dbReference type="Pfam" id="PF01494">
    <property type="entry name" value="FAD_binding_3"/>
    <property type="match status" value="1"/>
</dbReference>
<dbReference type="GO" id="GO:0004497">
    <property type="term" value="F:monooxygenase activity"/>
    <property type="evidence" value="ECO:0007669"/>
    <property type="project" value="UniProtKB-KW"/>
</dbReference>